<feature type="transmembrane region" description="Helical" evidence="1">
    <location>
        <begin position="7"/>
        <end position="29"/>
    </location>
</feature>
<feature type="transmembrane region" description="Helical" evidence="1">
    <location>
        <begin position="41"/>
        <end position="63"/>
    </location>
</feature>
<organism evidence="2 3">
    <name type="scientific">Mesorhizobium waimense</name>
    <dbReference type="NCBI Taxonomy" id="1300307"/>
    <lineage>
        <taxon>Bacteria</taxon>
        <taxon>Pseudomonadati</taxon>
        <taxon>Pseudomonadota</taxon>
        <taxon>Alphaproteobacteria</taxon>
        <taxon>Hyphomicrobiales</taxon>
        <taxon>Phyllobacteriaceae</taxon>
        <taxon>Mesorhizobium</taxon>
    </lineage>
</organism>
<gene>
    <name evidence="2" type="ORF">D3227_33085</name>
</gene>
<reference evidence="2 3" key="1">
    <citation type="submission" date="2018-09" db="EMBL/GenBank/DDBJ databases">
        <title>Mesorhizobium carmichaelinearum sp. nov. isolated from Carmichaelinea spp. root nodules in New Zealand.</title>
        <authorList>
            <person name="De Meyer S.E."/>
        </authorList>
    </citation>
    <scope>NUCLEOTIDE SEQUENCE [LARGE SCALE GENOMIC DNA]</scope>
    <source>
        <strain evidence="2 3">ICMP19557</strain>
    </source>
</reference>
<keyword evidence="1" id="KW-0472">Membrane</keyword>
<keyword evidence="1" id="KW-0812">Transmembrane</keyword>
<keyword evidence="1" id="KW-1133">Transmembrane helix</keyword>
<evidence type="ECO:0000313" key="3">
    <source>
        <dbReference type="Proteomes" id="UP000272706"/>
    </source>
</evidence>
<evidence type="ECO:0000313" key="2">
    <source>
        <dbReference type="EMBL" id="RJT28922.1"/>
    </source>
</evidence>
<evidence type="ECO:0000256" key="1">
    <source>
        <dbReference type="SAM" id="Phobius"/>
    </source>
</evidence>
<keyword evidence="3" id="KW-1185">Reference proteome</keyword>
<name>A0A3A5K0T3_9HYPH</name>
<protein>
    <submittedName>
        <fullName evidence="2">Uncharacterized protein</fullName>
    </submittedName>
</protein>
<dbReference type="AlphaFoldDB" id="A0A3A5K0T3"/>
<dbReference type="EMBL" id="QZWZ01000047">
    <property type="protein sequence ID" value="RJT28922.1"/>
    <property type="molecule type" value="Genomic_DNA"/>
</dbReference>
<comment type="caution">
    <text evidence="2">The sequence shown here is derived from an EMBL/GenBank/DDBJ whole genome shotgun (WGS) entry which is preliminary data.</text>
</comment>
<sequence>MELARLVLDYSVPAAIVAVICAFTTNLFPNDGSGGGGSLSAIGQIIATVGTVFAVGVAFYFHFRTRRW</sequence>
<proteinExistence type="predicted"/>
<accession>A0A3A5K0T3</accession>
<dbReference type="Proteomes" id="UP000272706">
    <property type="component" value="Unassembled WGS sequence"/>
</dbReference>